<keyword evidence="2" id="KW-1133">Transmembrane helix</keyword>
<accession>A0A5N6NM24</accession>
<name>A0A5N6NM24_9ASTR</name>
<dbReference type="PANTHER" id="PTHR33098">
    <property type="entry name" value="COTTON FIBER (DUF761)"/>
    <property type="match status" value="1"/>
</dbReference>
<dbReference type="Pfam" id="PF05553">
    <property type="entry name" value="DUF761"/>
    <property type="match status" value="1"/>
</dbReference>
<keyword evidence="2" id="KW-0812">Transmembrane</keyword>
<evidence type="ECO:0000256" key="1">
    <source>
        <dbReference type="SAM" id="MobiDB-lite"/>
    </source>
</evidence>
<evidence type="ECO:0000259" key="3">
    <source>
        <dbReference type="Pfam" id="PF14364"/>
    </source>
</evidence>
<dbReference type="InterPro" id="IPR025520">
    <property type="entry name" value="DUF4408"/>
</dbReference>
<dbReference type="AlphaFoldDB" id="A0A5N6NM24"/>
<reference evidence="4 5" key="1">
    <citation type="submission" date="2019-05" db="EMBL/GenBank/DDBJ databases">
        <title>Mikania micrantha, genome provides insights into the molecular mechanism of rapid growth.</title>
        <authorList>
            <person name="Liu B."/>
        </authorList>
    </citation>
    <scope>NUCLEOTIDE SEQUENCE [LARGE SCALE GENOMIC DNA]</scope>
    <source>
        <strain evidence="4">NLD-2019</strain>
        <tissue evidence="4">Leaf</tissue>
    </source>
</reference>
<keyword evidence="2" id="KW-0472">Membrane</keyword>
<dbReference type="PANTHER" id="PTHR33098:SF84">
    <property type="entry name" value="DUF4408 DOMAIN-CONTAINING PROTEIN"/>
    <property type="match status" value="1"/>
</dbReference>
<feature type="region of interest" description="Disordered" evidence="1">
    <location>
        <begin position="227"/>
        <end position="247"/>
    </location>
</feature>
<feature type="transmembrane region" description="Helical" evidence="2">
    <location>
        <begin position="12"/>
        <end position="36"/>
    </location>
</feature>
<comment type="caution">
    <text evidence="4">The sequence shown here is derived from an EMBL/GenBank/DDBJ whole genome shotgun (WGS) entry which is preliminary data.</text>
</comment>
<dbReference type="EMBL" id="SZYD01000010">
    <property type="protein sequence ID" value="KAD4982356.1"/>
    <property type="molecule type" value="Genomic_DNA"/>
</dbReference>
<dbReference type="Pfam" id="PF14364">
    <property type="entry name" value="DUF4408"/>
    <property type="match status" value="1"/>
</dbReference>
<evidence type="ECO:0000313" key="5">
    <source>
        <dbReference type="Proteomes" id="UP000326396"/>
    </source>
</evidence>
<feature type="compositionally biased region" description="Basic and acidic residues" evidence="1">
    <location>
        <begin position="227"/>
        <end position="238"/>
    </location>
</feature>
<evidence type="ECO:0000313" key="4">
    <source>
        <dbReference type="EMBL" id="KAD4982356.1"/>
    </source>
</evidence>
<keyword evidence="5" id="KW-1185">Reference proteome</keyword>
<protein>
    <recommendedName>
        <fullName evidence="3">DUF4408 domain-containing protein</fullName>
    </recommendedName>
</protein>
<proteinExistence type="predicted"/>
<sequence>MALSSSTNSRNLPLKLLLISVAVVSAAVMMKLAVPLMLNGLPAIWSVIVTWLKPPYLYVVINGIIIAIAASTRIQNEHHHENQSPSSDLPSELPLVSNPASFDIMEPSPVSYDVEPSVTVQPLVDADFETVAVSGPVTVGEDEDVFVTSRSTGNEVQPEVNFPVKEKQLVSSRFANNRKPAKPSPEGARALRVLKPRKHETLETTWKMITDGRQLPLTRHLRKSDTFDNLHHDHRPDELSPPAKTKAVKKSETFKDRTAYANQNDYPVPPATNLSPAAGGKLKKDVSLSHDELNRRVEAFIKKFNDDMRLQRQESLKQYMEMWMMRWMMERMAASAGMDVPVYPGRGHDQDPDGHA</sequence>
<organism evidence="4 5">
    <name type="scientific">Mikania micrantha</name>
    <name type="common">bitter vine</name>
    <dbReference type="NCBI Taxonomy" id="192012"/>
    <lineage>
        <taxon>Eukaryota</taxon>
        <taxon>Viridiplantae</taxon>
        <taxon>Streptophyta</taxon>
        <taxon>Embryophyta</taxon>
        <taxon>Tracheophyta</taxon>
        <taxon>Spermatophyta</taxon>
        <taxon>Magnoliopsida</taxon>
        <taxon>eudicotyledons</taxon>
        <taxon>Gunneridae</taxon>
        <taxon>Pentapetalae</taxon>
        <taxon>asterids</taxon>
        <taxon>campanulids</taxon>
        <taxon>Asterales</taxon>
        <taxon>Asteraceae</taxon>
        <taxon>Asteroideae</taxon>
        <taxon>Heliantheae alliance</taxon>
        <taxon>Eupatorieae</taxon>
        <taxon>Mikania</taxon>
    </lineage>
</organism>
<feature type="domain" description="DUF4408" evidence="3">
    <location>
        <begin position="42"/>
        <end position="73"/>
    </location>
</feature>
<dbReference type="Proteomes" id="UP000326396">
    <property type="component" value="Linkage Group LG18"/>
</dbReference>
<dbReference type="InterPro" id="IPR008480">
    <property type="entry name" value="DUF761_pln"/>
</dbReference>
<dbReference type="OrthoDB" id="1933168at2759"/>
<evidence type="ECO:0000256" key="2">
    <source>
        <dbReference type="SAM" id="Phobius"/>
    </source>
</evidence>
<gene>
    <name evidence="4" type="ORF">E3N88_19027</name>
</gene>